<protein>
    <submittedName>
        <fullName evidence="1">Host cell division inhibitor Icd-like protein</fullName>
    </submittedName>
</protein>
<dbReference type="Proteomes" id="UP001558101">
    <property type="component" value="Unassembled WGS sequence"/>
</dbReference>
<organism evidence="1 2">
    <name type="scientific">Serratia quinivorans</name>
    <dbReference type="NCBI Taxonomy" id="137545"/>
    <lineage>
        <taxon>Bacteria</taxon>
        <taxon>Pseudomonadati</taxon>
        <taxon>Pseudomonadota</taxon>
        <taxon>Gammaproteobacteria</taxon>
        <taxon>Enterobacterales</taxon>
        <taxon>Yersiniaceae</taxon>
        <taxon>Serratia</taxon>
    </lineage>
</organism>
<comment type="caution">
    <text evidence="1">The sequence shown here is derived from an EMBL/GenBank/DDBJ whole genome shotgun (WGS) entry which is preliminary data.</text>
</comment>
<dbReference type="Pfam" id="PF10554">
    <property type="entry name" value="Phage_ASH"/>
    <property type="match status" value="1"/>
</dbReference>
<dbReference type="EMBL" id="JBFQXQ010000004">
    <property type="protein sequence ID" value="MEX3174701.1"/>
    <property type="molecule type" value="Genomic_DNA"/>
</dbReference>
<proteinExistence type="predicted"/>
<sequence>MRSIERPGMSYGLPPRPALRYSLPAVAQSAAGRENPCNLLATPHAPSVFFYVVALVRSFFAQWFLCYCGCQTMVAQAGQPSGWPVSNKAGFSPPSGLPPLRENFGGSNNQYLLEAATMATTLTPTHPKFCFLFAAIPRTALTATPCMLRTVADSERSARRLLARDYILAFAGRLPVQGVA</sequence>
<reference evidence="1 2" key="1">
    <citation type="submission" date="2024-07" db="EMBL/GenBank/DDBJ databases">
        <title>Genomes of novel Serratia strains from suburban soil.</title>
        <authorList>
            <person name="Markert E.X."/>
            <person name="Severe K."/>
            <person name="Severe L."/>
            <person name="Twing K.I."/>
            <person name="Ward L.M."/>
        </authorList>
    </citation>
    <scope>NUCLEOTIDE SEQUENCE [LARGE SCALE GENOMIC DNA]</scope>
    <source>
        <strain evidence="1 2">3C-UT</strain>
    </source>
</reference>
<evidence type="ECO:0000313" key="2">
    <source>
        <dbReference type="Proteomes" id="UP001558101"/>
    </source>
</evidence>
<evidence type="ECO:0000313" key="1">
    <source>
        <dbReference type="EMBL" id="MEX3174701.1"/>
    </source>
</evidence>
<name>A0ABV3UMC1_9GAMM</name>
<dbReference type="InterPro" id="IPR018880">
    <property type="entry name" value="Phage_P4_Ash"/>
</dbReference>
<keyword evidence="2" id="KW-1185">Reference proteome</keyword>
<accession>A0ABV3UMC1</accession>
<dbReference type="NCBIfam" id="NF033153">
    <property type="entry name" value="phage_ICD_like"/>
    <property type="match status" value="1"/>
</dbReference>
<gene>
    <name evidence="1" type="ORF">AB4M04_21750</name>
</gene>